<protein>
    <submittedName>
        <fullName evidence="3">Uncharacterized protein</fullName>
    </submittedName>
</protein>
<dbReference type="Proteomes" id="UP001144096">
    <property type="component" value="Unassembled WGS sequence"/>
</dbReference>
<organism evidence="3 4">
    <name type="scientific">Amycolatopsis iheyensis</name>
    <dbReference type="NCBI Taxonomy" id="2945988"/>
    <lineage>
        <taxon>Bacteria</taxon>
        <taxon>Bacillati</taxon>
        <taxon>Actinomycetota</taxon>
        <taxon>Actinomycetes</taxon>
        <taxon>Pseudonocardiales</taxon>
        <taxon>Pseudonocardiaceae</taxon>
        <taxon>Amycolatopsis</taxon>
    </lineage>
</organism>
<keyword evidence="2" id="KW-0812">Transmembrane</keyword>
<sequence>MTGMPGDASSDDQPQSNDPTNQTTAGVFTGAALATIVLAVLQFFQPTISSSSWTPWIRAALAVAVLTLAIVAVVLVAKLA</sequence>
<gene>
    <name evidence="3" type="ORF">M8542_36580</name>
</gene>
<name>A0A9X2NJ15_9PSEU</name>
<feature type="compositionally biased region" description="Polar residues" evidence="1">
    <location>
        <begin position="11"/>
        <end position="24"/>
    </location>
</feature>
<reference evidence="3" key="1">
    <citation type="submission" date="2022-06" db="EMBL/GenBank/DDBJ databases">
        <title>Amycolatopsis iheyaensis sp. nov., a new species of the genus Amycolatopsis isolated from soil in Iheya island, Japan.</title>
        <authorList>
            <person name="Ngamcharungchit C."/>
            <person name="Kanto H."/>
            <person name="Take A."/>
            <person name="Intra B."/>
            <person name="Matsumoto A."/>
            <person name="Panbangred W."/>
            <person name="Inahashi Y."/>
        </authorList>
    </citation>
    <scope>NUCLEOTIDE SEQUENCE</scope>
    <source>
        <strain evidence="3">OK19-0408</strain>
    </source>
</reference>
<keyword evidence="2" id="KW-0472">Membrane</keyword>
<feature type="transmembrane region" description="Helical" evidence="2">
    <location>
        <begin position="25"/>
        <end position="44"/>
    </location>
</feature>
<keyword evidence="2" id="KW-1133">Transmembrane helix</keyword>
<accession>A0A9X2NJ15</accession>
<proteinExistence type="predicted"/>
<evidence type="ECO:0000313" key="4">
    <source>
        <dbReference type="Proteomes" id="UP001144096"/>
    </source>
</evidence>
<evidence type="ECO:0000256" key="1">
    <source>
        <dbReference type="SAM" id="MobiDB-lite"/>
    </source>
</evidence>
<dbReference type="EMBL" id="JAMXQV010000024">
    <property type="protein sequence ID" value="MCR6488361.1"/>
    <property type="molecule type" value="Genomic_DNA"/>
</dbReference>
<dbReference type="RefSeq" id="WP_257924920.1">
    <property type="nucleotide sequence ID" value="NZ_JAMXQV010000024.1"/>
</dbReference>
<comment type="caution">
    <text evidence="3">The sequence shown here is derived from an EMBL/GenBank/DDBJ whole genome shotgun (WGS) entry which is preliminary data.</text>
</comment>
<feature type="transmembrane region" description="Helical" evidence="2">
    <location>
        <begin position="56"/>
        <end position="77"/>
    </location>
</feature>
<dbReference type="AlphaFoldDB" id="A0A9X2NJ15"/>
<feature type="region of interest" description="Disordered" evidence="1">
    <location>
        <begin position="1"/>
        <end position="24"/>
    </location>
</feature>
<evidence type="ECO:0000256" key="2">
    <source>
        <dbReference type="SAM" id="Phobius"/>
    </source>
</evidence>
<evidence type="ECO:0000313" key="3">
    <source>
        <dbReference type="EMBL" id="MCR6488361.1"/>
    </source>
</evidence>
<keyword evidence="4" id="KW-1185">Reference proteome</keyword>